<evidence type="ECO:0000256" key="1">
    <source>
        <dbReference type="PROSITE-ProRule" id="PRU00703"/>
    </source>
</evidence>
<dbReference type="Proteomes" id="UP001501565">
    <property type="component" value="Unassembled WGS sequence"/>
</dbReference>
<keyword evidence="1" id="KW-0129">CBS domain</keyword>
<dbReference type="Gene3D" id="3.10.580.10">
    <property type="entry name" value="CBS-domain"/>
    <property type="match status" value="1"/>
</dbReference>
<protein>
    <recommendedName>
        <fullName evidence="2">CBS domain-containing protein</fullName>
    </recommendedName>
</protein>
<evidence type="ECO:0000313" key="3">
    <source>
        <dbReference type="EMBL" id="GAA3944624.1"/>
    </source>
</evidence>
<dbReference type="InterPro" id="IPR046342">
    <property type="entry name" value="CBS_dom_sf"/>
</dbReference>
<evidence type="ECO:0000313" key="4">
    <source>
        <dbReference type="Proteomes" id="UP001501565"/>
    </source>
</evidence>
<dbReference type="RefSeq" id="WP_344800969.1">
    <property type="nucleotide sequence ID" value="NZ_BAABBN010000017.1"/>
</dbReference>
<reference evidence="4" key="1">
    <citation type="journal article" date="2019" name="Int. J. Syst. Evol. Microbiol.">
        <title>The Global Catalogue of Microorganisms (GCM) 10K type strain sequencing project: providing services to taxonomists for standard genome sequencing and annotation.</title>
        <authorList>
            <consortium name="The Broad Institute Genomics Platform"/>
            <consortium name="The Broad Institute Genome Sequencing Center for Infectious Disease"/>
            <person name="Wu L."/>
            <person name="Ma J."/>
        </authorList>
    </citation>
    <scope>NUCLEOTIDE SEQUENCE [LARGE SCALE GENOMIC DNA]</scope>
    <source>
        <strain evidence="4">JCM 17551</strain>
    </source>
</reference>
<keyword evidence="4" id="KW-1185">Reference proteome</keyword>
<evidence type="ECO:0000259" key="2">
    <source>
        <dbReference type="PROSITE" id="PS51371"/>
    </source>
</evidence>
<sequence length="201" mass="21810">MTQYQPLKLVSLNASVPSNAAKANFSNLKLSLTSPASILVDAYSDQKPVTVHGDDGVQETLHVMQAMRVSVCVVENSQGAVVGIVTKRDLMGQRSVAFCTSTGIPRSDLSVRDVMIPRSSLYCISKEEARSADIGDVVETLKRIGDGYILITDNQALSSVIYCVVSTQELNSMLDTHLQLGYRALNMMDMHFSLSGLSSDF</sequence>
<dbReference type="SUPFAM" id="SSF54631">
    <property type="entry name" value="CBS-domain pair"/>
    <property type="match status" value="1"/>
</dbReference>
<proteinExistence type="predicted"/>
<dbReference type="SMART" id="SM00116">
    <property type="entry name" value="CBS"/>
    <property type="match status" value="1"/>
</dbReference>
<comment type="caution">
    <text evidence="3">The sequence shown here is derived from an EMBL/GenBank/DDBJ whole genome shotgun (WGS) entry which is preliminary data.</text>
</comment>
<name>A0ABP7NE98_9GAMM</name>
<feature type="domain" description="CBS" evidence="2">
    <location>
        <begin position="43"/>
        <end position="101"/>
    </location>
</feature>
<gene>
    <name evidence="3" type="ORF">GCM10022277_45410</name>
</gene>
<dbReference type="EMBL" id="BAABBN010000017">
    <property type="protein sequence ID" value="GAA3944624.1"/>
    <property type="molecule type" value="Genomic_DNA"/>
</dbReference>
<dbReference type="PROSITE" id="PS51371">
    <property type="entry name" value="CBS"/>
    <property type="match status" value="1"/>
</dbReference>
<dbReference type="Pfam" id="PF00571">
    <property type="entry name" value="CBS"/>
    <property type="match status" value="1"/>
</dbReference>
<accession>A0ABP7NE98</accession>
<organism evidence="3 4">
    <name type="scientific">Litoribacillus peritrichatus</name>
    <dbReference type="NCBI Taxonomy" id="718191"/>
    <lineage>
        <taxon>Bacteria</taxon>
        <taxon>Pseudomonadati</taxon>
        <taxon>Pseudomonadota</taxon>
        <taxon>Gammaproteobacteria</taxon>
        <taxon>Oceanospirillales</taxon>
        <taxon>Oceanospirillaceae</taxon>
        <taxon>Litoribacillus</taxon>
    </lineage>
</organism>
<dbReference type="InterPro" id="IPR000644">
    <property type="entry name" value="CBS_dom"/>
</dbReference>